<protein>
    <submittedName>
        <fullName evidence="1">Uncharacterized protein</fullName>
    </submittedName>
</protein>
<accession>A0ABQ2JYA1</accession>
<reference evidence="2" key="1">
    <citation type="journal article" date="2019" name="Int. J. Syst. Evol. Microbiol.">
        <title>The Global Catalogue of Microorganisms (GCM) 10K type strain sequencing project: providing services to taxonomists for standard genome sequencing and annotation.</title>
        <authorList>
            <consortium name="The Broad Institute Genomics Platform"/>
            <consortium name="The Broad Institute Genome Sequencing Center for Infectious Disease"/>
            <person name="Wu L."/>
            <person name="Ma J."/>
        </authorList>
    </citation>
    <scope>NUCLEOTIDE SEQUENCE [LARGE SCALE GENOMIC DNA]</scope>
    <source>
        <strain evidence="2">CGMCC 1.6784</strain>
    </source>
</reference>
<dbReference type="EMBL" id="BMLK01000034">
    <property type="protein sequence ID" value="GGN61013.1"/>
    <property type="molecule type" value="Genomic_DNA"/>
</dbReference>
<name>A0ABQ2JYA1_9SPHN</name>
<sequence>MSDYLGKAAARPTREFGLGIWPGDIIHSDRAGTSDAFGPIARGYPPGWPEWHLTRSACMATMRLGLG</sequence>
<organism evidence="1 2">
    <name type="scientific">Novosphingobium indicum</name>
    <dbReference type="NCBI Taxonomy" id="462949"/>
    <lineage>
        <taxon>Bacteria</taxon>
        <taxon>Pseudomonadati</taxon>
        <taxon>Pseudomonadota</taxon>
        <taxon>Alphaproteobacteria</taxon>
        <taxon>Sphingomonadales</taxon>
        <taxon>Sphingomonadaceae</taxon>
        <taxon>Novosphingobium</taxon>
    </lineage>
</organism>
<evidence type="ECO:0000313" key="2">
    <source>
        <dbReference type="Proteomes" id="UP000605099"/>
    </source>
</evidence>
<proteinExistence type="predicted"/>
<gene>
    <name evidence="1" type="ORF">GCM10011349_43160</name>
</gene>
<comment type="caution">
    <text evidence="1">The sequence shown here is derived from an EMBL/GenBank/DDBJ whole genome shotgun (WGS) entry which is preliminary data.</text>
</comment>
<evidence type="ECO:0000313" key="1">
    <source>
        <dbReference type="EMBL" id="GGN61013.1"/>
    </source>
</evidence>
<dbReference type="Proteomes" id="UP000605099">
    <property type="component" value="Unassembled WGS sequence"/>
</dbReference>
<keyword evidence="2" id="KW-1185">Reference proteome</keyword>